<dbReference type="Gene3D" id="3.10.450.350">
    <property type="match status" value="1"/>
</dbReference>
<protein>
    <submittedName>
        <fullName evidence="10">Murein DD-endopeptidase MepM and murein hydrolase activator NlpD, contain LysM domain</fullName>
    </submittedName>
</protein>
<evidence type="ECO:0000256" key="7">
    <source>
        <dbReference type="SAM" id="MobiDB-lite"/>
    </source>
</evidence>
<evidence type="ECO:0000256" key="2">
    <source>
        <dbReference type="ARBA" id="ARBA00022670"/>
    </source>
</evidence>
<dbReference type="PANTHER" id="PTHR21666:SF288">
    <property type="entry name" value="CELL DIVISION PROTEIN YTFB"/>
    <property type="match status" value="1"/>
</dbReference>
<gene>
    <name evidence="10" type="ORF">SAMN05421512_11663</name>
</gene>
<dbReference type="InterPro" id="IPR016047">
    <property type="entry name" value="M23ase_b-sheet_dom"/>
</dbReference>
<organism evidence="10 11">
    <name type="scientific">Stappia indica</name>
    <dbReference type="NCBI Taxonomy" id="538381"/>
    <lineage>
        <taxon>Bacteria</taxon>
        <taxon>Pseudomonadati</taxon>
        <taxon>Pseudomonadota</taxon>
        <taxon>Alphaproteobacteria</taxon>
        <taxon>Hyphomicrobiales</taxon>
        <taxon>Stappiaceae</taxon>
        <taxon>Stappia</taxon>
    </lineage>
</organism>
<keyword evidence="3" id="KW-0479">Metal-binding</keyword>
<dbReference type="SUPFAM" id="SSF51261">
    <property type="entry name" value="Duplicated hybrid motif"/>
    <property type="match status" value="1"/>
</dbReference>
<reference evidence="10 11" key="1">
    <citation type="submission" date="2017-08" db="EMBL/GenBank/DDBJ databases">
        <authorList>
            <person name="de Groot N.N."/>
        </authorList>
    </citation>
    <scope>NUCLEOTIDE SEQUENCE [LARGE SCALE GENOMIC DNA]</scope>
    <source>
        <strain evidence="10 11">USBA 352</strain>
    </source>
</reference>
<evidence type="ECO:0000256" key="4">
    <source>
        <dbReference type="ARBA" id="ARBA00022801"/>
    </source>
</evidence>
<evidence type="ECO:0000313" key="10">
    <source>
        <dbReference type="EMBL" id="SOC26603.1"/>
    </source>
</evidence>
<evidence type="ECO:0000256" key="6">
    <source>
        <dbReference type="ARBA" id="ARBA00023049"/>
    </source>
</evidence>
<keyword evidence="4 10" id="KW-0378">Hydrolase</keyword>
<comment type="cofactor">
    <cofactor evidence="1">
        <name>Zn(2+)</name>
        <dbReference type="ChEBI" id="CHEBI:29105"/>
    </cofactor>
</comment>
<feature type="region of interest" description="Disordered" evidence="7">
    <location>
        <begin position="1"/>
        <end position="30"/>
    </location>
</feature>
<dbReference type="InterPro" id="IPR050570">
    <property type="entry name" value="Cell_wall_metabolism_enzyme"/>
</dbReference>
<accession>A0A285TTP5</accession>
<keyword evidence="6" id="KW-0482">Metalloprotease</keyword>
<evidence type="ECO:0000256" key="1">
    <source>
        <dbReference type="ARBA" id="ARBA00001947"/>
    </source>
</evidence>
<evidence type="ECO:0000259" key="9">
    <source>
        <dbReference type="Pfam" id="PF01551"/>
    </source>
</evidence>
<dbReference type="RefSeq" id="WP_208980462.1">
    <property type="nucleotide sequence ID" value="NZ_OBML01000016.1"/>
</dbReference>
<dbReference type="EMBL" id="OBML01000016">
    <property type="protein sequence ID" value="SOC26603.1"/>
    <property type="molecule type" value="Genomic_DNA"/>
</dbReference>
<feature type="transmembrane region" description="Helical" evidence="8">
    <location>
        <begin position="50"/>
        <end position="73"/>
    </location>
</feature>
<dbReference type="GO" id="GO:0046872">
    <property type="term" value="F:metal ion binding"/>
    <property type="evidence" value="ECO:0007669"/>
    <property type="project" value="UniProtKB-KW"/>
</dbReference>
<keyword evidence="5" id="KW-0862">Zinc</keyword>
<proteinExistence type="predicted"/>
<keyword evidence="8" id="KW-0472">Membrane</keyword>
<dbReference type="Proteomes" id="UP000219331">
    <property type="component" value="Unassembled WGS sequence"/>
</dbReference>
<dbReference type="GO" id="GO:0004222">
    <property type="term" value="F:metalloendopeptidase activity"/>
    <property type="evidence" value="ECO:0007669"/>
    <property type="project" value="TreeGrafter"/>
</dbReference>
<feature type="domain" description="M23ase beta-sheet core" evidence="9">
    <location>
        <begin position="524"/>
        <end position="620"/>
    </location>
</feature>
<dbReference type="CDD" id="cd12797">
    <property type="entry name" value="M23_peptidase"/>
    <property type="match status" value="1"/>
</dbReference>
<dbReference type="Pfam" id="PF01551">
    <property type="entry name" value="Peptidase_M23"/>
    <property type="match status" value="1"/>
</dbReference>
<dbReference type="Gene3D" id="2.70.70.10">
    <property type="entry name" value="Glucose Permease (Domain IIA)"/>
    <property type="match status" value="1"/>
</dbReference>
<evidence type="ECO:0000256" key="8">
    <source>
        <dbReference type="SAM" id="Phobius"/>
    </source>
</evidence>
<evidence type="ECO:0000256" key="5">
    <source>
        <dbReference type="ARBA" id="ARBA00022833"/>
    </source>
</evidence>
<sequence length="668" mass="73425">MAVAFEHDEKDGMHLGATHRNSLDLGDEPPLMVHDERDQLPDRRRVSLRWLTGSVLTGLTSVTLMGGALFAALDGQYQVSAAPSRGDQPEATTSRVVGGSGSAKGDRVIRAAAQYSNRHVIPVSTLNRIDGRDHIKLRPYALVTATLATRASREASEEIPPFNPLQLFSDANVIPARAVTDAVYDARVEGEVTISTRDFPVDNPLATNNGGYEEMEIEQFVRQSAHFLSGNSVSEASGPVIDPGRFDFNLAQQPELSRLTVRITPENVSFVSKSEASDIYAGMEEKIVPVTGEESFQEELMANYATEEEAASIVDAFVREFGIEKLDTGQRLRIALAPSPDETGRLQPQRVSLYADTEHRATIARSDTGEFVAAQAPDTFLADAFAEADRVGYAGTTPTIYDSLYQTALEQEMQPEMISDLVRIFSFDVDFKSRVKPGDSFEVFYGLEQDSDNVPAEILYTALTTRSTVRRFYRFRTPDDGLVDFYDETGKSAKKFLMRKPLSGGQYRSGFGMRRHPIVGVMRLHSGVDWSAQRGTPIMAAGNGVVTKARWVSGYGQRIEIQHANGYETTYSHQTSFADGIREGVKVRQGQVIGYVGSTGLSTGPHLHYEVKVNGRFVNPMRIRLPRGRVLEGDLLAAFNRERERIDALVERAAGPSRIASASAAAIN</sequence>
<feature type="region of interest" description="Disordered" evidence="7">
    <location>
        <begin position="81"/>
        <end position="102"/>
    </location>
</feature>
<evidence type="ECO:0000256" key="3">
    <source>
        <dbReference type="ARBA" id="ARBA00022723"/>
    </source>
</evidence>
<dbReference type="InterPro" id="IPR011055">
    <property type="entry name" value="Dup_hybrid_motif"/>
</dbReference>
<dbReference type="PANTHER" id="PTHR21666">
    <property type="entry name" value="PEPTIDASE-RELATED"/>
    <property type="match status" value="1"/>
</dbReference>
<keyword evidence="8" id="KW-0812">Transmembrane</keyword>
<dbReference type="AlphaFoldDB" id="A0A285TTP5"/>
<keyword evidence="11" id="KW-1185">Reference proteome</keyword>
<evidence type="ECO:0000313" key="11">
    <source>
        <dbReference type="Proteomes" id="UP000219331"/>
    </source>
</evidence>
<dbReference type="GO" id="GO:0006508">
    <property type="term" value="P:proteolysis"/>
    <property type="evidence" value="ECO:0007669"/>
    <property type="project" value="UniProtKB-KW"/>
</dbReference>
<feature type="compositionally biased region" description="Basic and acidic residues" evidence="7">
    <location>
        <begin position="1"/>
        <end position="13"/>
    </location>
</feature>
<name>A0A285TTP5_9HYPH</name>
<keyword evidence="8" id="KW-1133">Transmembrane helix</keyword>
<dbReference type="STRING" id="538381.GCA_001696535_04055"/>
<keyword evidence="2" id="KW-0645">Protease</keyword>